<proteinExistence type="predicted"/>
<dbReference type="STRING" id="869279.SE15_04825"/>
<dbReference type="AlphaFoldDB" id="A0A0P6YHJ4"/>
<dbReference type="Proteomes" id="UP000050544">
    <property type="component" value="Unassembled WGS sequence"/>
</dbReference>
<dbReference type="OrthoDB" id="162132at2"/>
<keyword evidence="2" id="KW-1185">Reference proteome</keyword>
<protein>
    <submittedName>
        <fullName evidence="1">Uncharacterized protein</fullName>
    </submittedName>
</protein>
<dbReference type="EMBL" id="LGKO01000002">
    <property type="protein sequence ID" value="KPL84436.1"/>
    <property type="molecule type" value="Genomic_DNA"/>
</dbReference>
<evidence type="ECO:0000313" key="2">
    <source>
        <dbReference type="Proteomes" id="UP000050544"/>
    </source>
</evidence>
<accession>A0A0P6YHJ4</accession>
<dbReference type="RefSeq" id="WP_054520950.1">
    <property type="nucleotide sequence ID" value="NZ_LGKO01000002.1"/>
</dbReference>
<organism evidence="1 2">
    <name type="scientific">Thermanaerothrix daxensis</name>
    <dbReference type="NCBI Taxonomy" id="869279"/>
    <lineage>
        <taxon>Bacteria</taxon>
        <taxon>Bacillati</taxon>
        <taxon>Chloroflexota</taxon>
        <taxon>Anaerolineae</taxon>
        <taxon>Anaerolineales</taxon>
        <taxon>Anaerolineaceae</taxon>
        <taxon>Thermanaerothrix</taxon>
    </lineage>
</organism>
<comment type="caution">
    <text evidence="1">The sequence shown here is derived from an EMBL/GenBank/DDBJ whole genome shotgun (WGS) entry which is preliminary data.</text>
</comment>
<name>A0A0P6YHJ4_9CHLR</name>
<evidence type="ECO:0000313" key="1">
    <source>
        <dbReference type="EMBL" id="KPL84436.1"/>
    </source>
</evidence>
<reference evidence="1 2" key="1">
    <citation type="submission" date="2015-07" db="EMBL/GenBank/DDBJ databases">
        <title>Whole genome sequence of Thermanaerothrix daxensis DSM 23592.</title>
        <authorList>
            <person name="Hemp J."/>
            <person name="Ward L.M."/>
            <person name="Pace L.A."/>
            <person name="Fischer W.W."/>
        </authorList>
    </citation>
    <scope>NUCLEOTIDE SEQUENCE [LARGE SCALE GENOMIC DNA]</scope>
    <source>
        <strain evidence="1 2">GNS-1</strain>
    </source>
</reference>
<gene>
    <name evidence="1" type="ORF">SE15_04825</name>
</gene>
<sequence length="464" mass="54167">MRLSDTRLRLLLLLPLGLCLWLGVAWINLPPAPLGAGRDPLHQVINLLVRSMFSLPVLVTLFLPFWLGLEWAAHYQSEIFTLPHPGISRQFLLQVSLGLLPQPKLDLHSEQLSASQQQNPILLIGGPGQVNCSAEVAAVFERPNGRPRFILPGTSVTIERFERLRRIFDLRDHELQYDEIQTRSRDGIRILLQDVRVLFSIWRRFPQPHTLQNPYPTYRQNLYWLTYRQLPGPWVEGMRRLVARELQNQIRSRPFGELVAGVGQAEIRQQAERQRQITNLQWANPLERPLRFIYTPNLPPPLSIANRWLRPQLTQFFDDFADQFPRLARNQGIRLEWINVGAWNILEPIVWEQHLETLKLARENLRLGSERVLQEWREQNLDQALAQRLREVPILAFFALNQGSHDIEKSIFDLLRIYQGILSEAAMDYNPQEIPPRLRNALEEIEQCLNTYMQQQGKARFYSP</sequence>